<dbReference type="Proteomes" id="UP000509335">
    <property type="component" value="Chromosome"/>
</dbReference>
<dbReference type="KEGG" id="mcab:HXZ27_08250"/>
<protein>
    <submittedName>
        <fullName evidence="2">Uncharacterized protein</fullName>
    </submittedName>
</protein>
<feature type="region of interest" description="Disordered" evidence="1">
    <location>
        <begin position="257"/>
        <end position="294"/>
    </location>
</feature>
<dbReference type="EMBL" id="CP058322">
    <property type="protein sequence ID" value="QLD24207.1"/>
    <property type="molecule type" value="Genomic_DNA"/>
</dbReference>
<evidence type="ECO:0000256" key="1">
    <source>
        <dbReference type="SAM" id="MobiDB-lite"/>
    </source>
</evidence>
<name>A0A7H8XGW5_9ACTN</name>
<accession>A0A7H8XGW5</accession>
<organism evidence="2 3">
    <name type="scientific">Micromonospora carbonacea</name>
    <dbReference type="NCBI Taxonomy" id="47853"/>
    <lineage>
        <taxon>Bacteria</taxon>
        <taxon>Bacillati</taxon>
        <taxon>Actinomycetota</taxon>
        <taxon>Actinomycetes</taxon>
        <taxon>Micromonosporales</taxon>
        <taxon>Micromonosporaceae</taxon>
        <taxon>Micromonospora</taxon>
    </lineage>
</organism>
<evidence type="ECO:0000313" key="3">
    <source>
        <dbReference type="Proteomes" id="UP000509335"/>
    </source>
</evidence>
<dbReference type="AlphaFoldDB" id="A0A7H8XGW5"/>
<proteinExistence type="predicted"/>
<reference evidence="2 3" key="1">
    <citation type="submission" date="2020-07" db="EMBL/GenBank/DDBJ databases">
        <title>A bifunctional nitrone conjugated secondary metabolite targeting the ribosome.</title>
        <authorList>
            <person name="Limbrick E.M."/>
            <person name="Graf M."/>
            <person name="Derewacz D.K."/>
            <person name="Nguyen F."/>
            <person name="Spraggins J.M."/>
            <person name="Wieland M."/>
            <person name="Ynigez-Gutierrez A.E."/>
            <person name="Reisman B.J."/>
            <person name="Zinshteyn B."/>
            <person name="McCulloch K."/>
            <person name="Iverson T.M."/>
            <person name="Green R."/>
            <person name="Wilson D.N."/>
            <person name="Bachmann B.O."/>
        </authorList>
    </citation>
    <scope>NUCLEOTIDE SEQUENCE [LARGE SCALE GENOMIC DNA]</scope>
    <source>
        <strain evidence="3">aurantiaca</strain>
    </source>
</reference>
<gene>
    <name evidence="2" type="ORF">HXZ27_08250</name>
</gene>
<evidence type="ECO:0000313" key="2">
    <source>
        <dbReference type="EMBL" id="QLD24207.1"/>
    </source>
</evidence>
<sequence>MGVLGDLAFNAGDILRRLRDLERAVRELSASRRLEAASIGRGGISVNGGTFTTRDIDGRTLAAMGQLGDDYRGTWLARAGGSVAFAVYGSNAPDDEGFVSLWDKNGNYIVSDDAWSGRGLARPYIPIPVQDYAPPTATTTSSTFVDVVAGMTAIQHPVLFAYLLVRASDAGTAGEIRATIEDVPVGDPIAVALGSYTETYIGPVALDVPATSYGGLRRIAVQARRTSGSGTIGVRVLSMLGLESAYATGGGGGGGFALASFGDEPDSDQPKRTAPPVTAPDPTMSPSPTAPTTK</sequence>
<feature type="compositionally biased region" description="Pro residues" evidence="1">
    <location>
        <begin position="277"/>
        <end position="294"/>
    </location>
</feature>